<dbReference type="EMBL" id="JANIEX010001008">
    <property type="protein sequence ID" value="KAJ3561411.1"/>
    <property type="molecule type" value="Genomic_DNA"/>
</dbReference>
<evidence type="ECO:0000256" key="1">
    <source>
        <dbReference type="SAM" id="MobiDB-lite"/>
    </source>
</evidence>
<name>A0AAD5YMD3_9AGAR</name>
<keyword evidence="3" id="KW-1185">Reference proteome</keyword>
<accession>A0AAD5YMD3</accession>
<reference evidence="2" key="1">
    <citation type="submission" date="2022-07" db="EMBL/GenBank/DDBJ databases">
        <title>Genome Sequence of Leucocoprinus birnbaumii.</title>
        <authorList>
            <person name="Buettner E."/>
        </authorList>
    </citation>
    <scope>NUCLEOTIDE SEQUENCE</scope>
    <source>
        <strain evidence="2">VT141</strain>
    </source>
</reference>
<organism evidence="2 3">
    <name type="scientific">Leucocoprinus birnbaumii</name>
    <dbReference type="NCBI Taxonomy" id="56174"/>
    <lineage>
        <taxon>Eukaryota</taxon>
        <taxon>Fungi</taxon>
        <taxon>Dikarya</taxon>
        <taxon>Basidiomycota</taxon>
        <taxon>Agaricomycotina</taxon>
        <taxon>Agaricomycetes</taxon>
        <taxon>Agaricomycetidae</taxon>
        <taxon>Agaricales</taxon>
        <taxon>Agaricineae</taxon>
        <taxon>Agaricaceae</taxon>
        <taxon>Leucocoprinus</taxon>
    </lineage>
</organism>
<feature type="region of interest" description="Disordered" evidence="1">
    <location>
        <begin position="1"/>
        <end position="22"/>
    </location>
</feature>
<evidence type="ECO:0000313" key="3">
    <source>
        <dbReference type="Proteomes" id="UP001213000"/>
    </source>
</evidence>
<comment type="caution">
    <text evidence="2">The sequence shown here is derived from an EMBL/GenBank/DDBJ whole genome shotgun (WGS) entry which is preliminary data.</text>
</comment>
<dbReference type="AlphaFoldDB" id="A0AAD5YMD3"/>
<gene>
    <name evidence="2" type="ORF">NP233_g10209</name>
</gene>
<protein>
    <submittedName>
        <fullName evidence="2">Uncharacterized protein</fullName>
    </submittedName>
</protein>
<evidence type="ECO:0000313" key="2">
    <source>
        <dbReference type="EMBL" id="KAJ3561411.1"/>
    </source>
</evidence>
<sequence>MTELLVNSPSHPSASDTSSRFGPKKIVSFAPWAHLVPPAFENRGYKSPLISELDEAAGRGILELEDELTMRSRLRTR</sequence>
<dbReference type="Proteomes" id="UP001213000">
    <property type="component" value="Unassembled WGS sequence"/>
</dbReference>
<feature type="compositionally biased region" description="Low complexity" evidence="1">
    <location>
        <begin position="8"/>
        <end position="19"/>
    </location>
</feature>
<proteinExistence type="predicted"/>